<proteinExistence type="predicted"/>
<accession>A0A914UMV7</accession>
<organism evidence="2 3">
    <name type="scientific">Plectus sambesii</name>
    <dbReference type="NCBI Taxonomy" id="2011161"/>
    <lineage>
        <taxon>Eukaryota</taxon>
        <taxon>Metazoa</taxon>
        <taxon>Ecdysozoa</taxon>
        <taxon>Nematoda</taxon>
        <taxon>Chromadorea</taxon>
        <taxon>Plectida</taxon>
        <taxon>Plectina</taxon>
        <taxon>Plectoidea</taxon>
        <taxon>Plectidae</taxon>
        <taxon>Plectus</taxon>
    </lineage>
</organism>
<name>A0A914UMV7_9BILA</name>
<keyword evidence="2" id="KW-1185">Reference proteome</keyword>
<dbReference type="WBParaSite" id="PSAMB.scaffold1123size35683.g11122.t1">
    <property type="protein sequence ID" value="PSAMB.scaffold1123size35683.g11122.t1"/>
    <property type="gene ID" value="PSAMB.scaffold1123size35683.g11122"/>
</dbReference>
<evidence type="ECO:0000313" key="3">
    <source>
        <dbReference type="WBParaSite" id="PSAMB.scaffold1123size35683.g11122.t1"/>
    </source>
</evidence>
<sequence>MFGSPTFMSSFAFSSRLYLSLFSFLGVGGTWHMTEIFTYSIFVLNSFSDTILTGVVREEIQTTRTNELSQTASETFILVTLSLLLMQIRRNGFDLCPTTYVTSCKEGGQDLAPVLSLK</sequence>
<keyword evidence="1" id="KW-0812">Transmembrane</keyword>
<dbReference type="AlphaFoldDB" id="A0A914UMV7"/>
<keyword evidence="1" id="KW-0472">Membrane</keyword>
<feature type="transmembrane region" description="Helical" evidence="1">
    <location>
        <begin position="6"/>
        <end position="29"/>
    </location>
</feature>
<evidence type="ECO:0000313" key="2">
    <source>
        <dbReference type="Proteomes" id="UP000887566"/>
    </source>
</evidence>
<protein>
    <submittedName>
        <fullName evidence="3">Uncharacterized protein</fullName>
    </submittedName>
</protein>
<keyword evidence="1" id="KW-1133">Transmembrane helix</keyword>
<evidence type="ECO:0000256" key="1">
    <source>
        <dbReference type="SAM" id="Phobius"/>
    </source>
</evidence>
<reference evidence="3" key="1">
    <citation type="submission" date="2022-11" db="UniProtKB">
        <authorList>
            <consortium name="WormBaseParasite"/>
        </authorList>
    </citation>
    <scope>IDENTIFICATION</scope>
</reference>
<dbReference type="Proteomes" id="UP000887566">
    <property type="component" value="Unplaced"/>
</dbReference>